<dbReference type="CDD" id="cd09086">
    <property type="entry name" value="ExoIII-like_AP-endo"/>
    <property type="match status" value="1"/>
</dbReference>
<evidence type="ECO:0000256" key="2">
    <source>
        <dbReference type="ARBA" id="ARBA00001946"/>
    </source>
</evidence>
<dbReference type="Pfam" id="PF03372">
    <property type="entry name" value="Exo_endo_phos"/>
    <property type="match status" value="1"/>
</dbReference>
<accession>A0ABQ5YQN9</accession>
<dbReference type="PROSITE" id="PS51435">
    <property type="entry name" value="AP_NUCLEASE_F1_4"/>
    <property type="match status" value="1"/>
</dbReference>
<keyword evidence="6" id="KW-0460">Magnesium</keyword>
<gene>
    <name evidence="8" type="primary">xth-2</name>
    <name evidence="8" type="ORF">GCM10007875_08490</name>
</gene>
<comment type="cofactor">
    <cofactor evidence="1">
        <name>Mn(2+)</name>
        <dbReference type="ChEBI" id="CHEBI:29035"/>
    </cofactor>
</comment>
<keyword evidence="9" id="KW-1185">Reference proteome</keyword>
<comment type="cofactor">
    <cofactor evidence="2">
        <name>Mg(2+)</name>
        <dbReference type="ChEBI" id="CHEBI:18420"/>
    </cofactor>
</comment>
<feature type="domain" description="Endonuclease/exonuclease/phosphatase" evidence="7">
    <location>
        <begin position="8"/>
        <end position="254"/>
    </location>
</feature>
<dbReference type="InterPro" id="IPR036691">
    <property type="entry name" value="Endo/exonu/phosph_ase_sf"/>
</dbReference>
<evidence type="ECO:0000259" key="7">
    <source>
        <dbReference type="Pfam" id="PF03372"/>
    </source>
</evidence>
<comment type="similarity">
    <text evidence="3">Belongs to the DNA repair enzymes AP/ExoA family.</text>
</comment>
<keyword evidence="4" id="KW-0479">Metal-binding</keyword>
<dbReference type="EMBL" id="BSOJ01000009">
    <property type="protein sequence ID" value="GLR25761.1"/>
    <property type="molecule type" value="Genomic_DNA"/>
</dbReference>
<comment type="caution">
    <text evidence="8">The sequence shown here is derived from an EMBL/GenBank/DDBJ whole genome shotgun (WGS) entry which is preliminary data.</text>
</comment>
<evidence type="ECO:0000313" key="8">
    <source>
        <dbReference type="EMBL" id="GLR25761.1"/>
    </source>
</evidence>
<dbReference type="Proteomes" id="UP001156664">
    <property type="component" value="Unassembled WGS sequence"/>
</dbReference>
<dbReference type="InterPro" id="IPR020848">
    <property type="entry name" value="AP_endonuclease_F1_CS"/>
</dbReference>
<proteinExistence type="inferred from homology"/>
<dbReference type="InterPro" id="IPR005135">
    <property type="entry name" value="Endo/exonuclease/phosphatase"/>
</dbReference>
<sequence length="263" mass="29663">MTNLIDIATWNVNSLKVRLPHLLQWLQNNPVDLIGLQELKMTDNVFPVDALEEAGYGAVFAGQKTYNGVAILYKKATMPTPSDVTVNLPSFPDEQKRVIGASFGDFRFVSAYVVNGSEVGSDKFEYKKAWLDALIADCAQWLSSNPKLALVGDFNIAPDDRDVHDPAAWKDQVLCSEDERSRFEKLLSLGLHDSFRLFEQADKTFSWWDYRQRGFQKNRGLRIDHVLISDALKSNCTASKIDRTPRKWEKPSDHAPAVATLSI</sequence>
<reference evidence="9" key="1">
    <citation type="journal article" date="2019" name="Int. J. Syst. Evol. Microbiol.">
        <title>The Global Catalogue of Microorganisms (GCM) 10K type strain sequencing project: providing services to taxonomists for standard genome sequencing and annotation.</title>
        <authorList>
            <consortium name="The Broad Institute Genomics Platform"/>
            <consortium name="The Broad Institute Genome Sequencing Center for Infectious Disease"/>
            <person name="Wu L."/>
            <person name="Ma J."/>
        </authorList>
    </citation>
    <scope>NUCLEOTIDE SEQUENCE [LARGE SCALE GENOMIC DNA]</scope>
    <source>
        <strain evidence="9">NBRC 105857</strain>
    </source>
</reference>
<dbReference type="InterPro" id="IPR004808">
    <property type="entry name" value="AP_endonuc_1"/>
</dbReference>
<evidence type="ECO:0000256" key="1">
    <source>
        <dbReference type="ARBA" id="ARBA00001936"/>
    </source>
</evidence>
<name>A0ABQ5YQN9_9BURK</name>
<dbReference type="NCBIfam" id="TIGR00195">
    <property type="entry name" value="exoDNase_III"/>
    <property type="match status" value="1"/>
</dbReference>
<evidence type="ECO:0000256" key="5">
    <source>
        <dbReference type="ARBA" id="ARBA00022801"/>
    </source>
</evidence>
<protein>
    <submittedName>
        <fullName evidence="8">Exodeoxyribonuclease III</fullName>
    </submittedName>
</protein>
<dbReference type="PROSITE" id="PS00728">
    <property type="entry name" value="AP_NUCLEASE_F1_3"/>
    <property type="match status" value="1"/>
</dbReference>
<dbReference type="PANTHER" id="PTHR43250:SF2">
    <property type="entry name" value="EXODEOXYRIBONUCLEASE III"/>
    <property type="match status" value="1"/>
</dbReference>
<evidence type="ECO:0000256" key="4">
    <source>
        <dbReference type="ARBA" id="ARBA00022723"/>
    </source>
</evidence>
<dbReference type="RefSeq" id="WP_284280201.1">
    <property type="nucleotide sequence ID" value="NZ_BSOJ01000009.1"/>
</dbReference>
<dbReference type="PANTHER" id="PTHR43250">
    <property type="entry name" value="EXODEOXYRIBONUCLEASE III"/>
    <property type="match status" value="1"/>
</dbReference>
<keyword evidence="5" id="KW-0378">Hydrolase</keyword>
<evidence type="ECO:0000256" key="6">
    <source>
        <dbReference type="ARBA" id="ARBA00022842"/>
    </source>
</evidence>
<dbReference type="NCBIfam" id="TIGR00633">
    <property type="entry name" value="xth"/>
    <property type="match status" value="1"/>
</dbReference>
<dbReference type="InterPro" id="IPR037493">
    <property type="entry name" value="ExoIII-like"/>
</dbReference>
<evidence type="ECO:0000313" key="9">
    <source>
        <dbReference type="Proteomes" id="UP001156664"/>
    </source>
</evidence>
<organism evidence="8 9">
    <name type="scientific">Limnobacter litoralis</name>
    <dbReference type="NCBI Taxonomy" id="481366"/>
    <lineage>
        <taxon>Bacteria</taxon>
        <taxon>Pseudomonadati</taxon>
        <taxon>Pseudomonadota</taxon>
        <taxon>Betaproteobacteria</taxon>
        <taxon>Burkholderiales</taxon>
        <taxon>Burkholderiaceae</taxon>
        <taxon>Limnobacter</taxon>
    </lineage>
</organism>
<dbReference type="SUPFAM" id="SSF56219">
    <property type="entry name" value="DNase I-like"/>
    <property type="match status" value="1"/>
</dbReference>
<evidence type="ECO:0000256" key="3">
    <source>
        <dbReference type="ARBA" id="ARBA00007092"/>
    </source>
</evidence>
<dbReference type="Gene3D" id="3.60.10.10">
    <property type="entry name" value="Endonuclease/exonuclease/phosphatase"/>
    <property type="match status" value="1"/>
</dbReference>